<dbReference type="GO" id="GO:0008270">
    <property type="term" value="F:zinc ion binding"/>
    <property type="evidence" value="ECO:0007669"/>
    <property type="project" value="InterPro"/>
</dbReference>
<keyword evidence="1" id="KW-0479">Metal-binding</keyword>
<dbReference type="Gene3D" id="3.30.50.10">
    <property type="entry name" value="Erythroid Transcription Factor GATA-1, subunit A"/>
    <property type="match status" value="1"/>
</dbReference>
<sequence>VGREVMASERTHTSLCPTCGKVLRYCDAAEFEHFPFCSERCRMVDLGRWFGGEYRIPAEKSPHQDDKKNS</sequence>
<reference evidence="3" key="1">
    <citation type="journal article" date="2014" name="Front. Microbiol.">
        <title>High frequency of phylogenetically diverse reductive dehalogenase-homologous genes in deep subseafloor sedimentary metagenomes.</title>
        <authorList>
            <person name="Kawai M."/>
            <person name="Futagami T."/>
            <person name="Toyoda A."/>
            <person name="Takaki Y."/>
            <person name="Nishi S."/>
            <person name="Hori S."/>
            <person name="Arai W."/>
            <person name="Tsubouchi T."/>
            <person name="Morono Y."/>
            <person name="Uchiyama I."/>
            <person name="Ito T."/>
            <person name="Fujiyama A."/>
            <person name="Inagaki F."/>
            <person name="Takami H."/>
        </authorList>
    </citation>
    <scope>NUCLEOTIDE SEQUENCE</scope>
    <source>
        <strain evidence="3">Expedition CK06-06</strain>
    </source>
</reference>
<evidence type="ECO:0000313" key="3">
    <source>
        <dbReference type="EMBL" id="GAH96263.1"/>
    </source>
</evidence>
<protein>
    <recommendedName>
        <fullName evidence="4">DNA gyrase inhibitor YacG</fullName>
    </recommendedName>
</protein>
<keyword evidence="2" id="KW-0862">Zinc</keyword>
<name>X1LQ37_9ZZZZ</name>
<organism evidence="3">
    <name type="scientific">marine sediment metagenome</name>
    <dbReference type="NCBI Taxonomy" id="412755"/>
    <lineage>
        <taxon>unclassified sequences</taxon>
        <taxon>metagenomes</taxon>
        <taxon>ecological metagenomes</taxon>
    </lineage>
</organism>
<dbReference type="SUPFAM" id="SSF57716">
    <property type="entry name" value="Glucocorticoid receptor-like (DNA-binding domain)"/>
    <property type="match status" value="1"/>
</dbReference>
<accession>X1LQ37</accession>
<gene>
    <name evidence="3" type="ORF">S03H2_71986</name>
</gene>
<dbReference type="PANTHER" id="PTHR36150">
    <property type="entry name" value="DNA GYRASE INHIBITOR YACG"/>
    <property type="match status" value="1"/>
</dbReference>
<evidence type="ECO:0000256" key="2">
    <source>
        <dbReference type="ARBA" id="ARBA00022833"/>
    </source>
</evidence>
<dbReference type="InterPro" id="IPR005584">
    <property type="entry name" value="DNA_gyrase_inhibitor_YacG"/>
</dbReference>
<dbReference type="InterPro" id="IPR013088">
    <property type="entry name" value="Znf_NHR/GATA"/>
</dbReference>
<dbReference type="AlphaFoldDB" id="X1LQ37"/>
<proteinExistence type="inferred from homology"/>
<dbReference type="PANTHER" id="PTHR36150:SF1">
    <property type="entry name" value="DNA GYRASE INHIBITOR YACG"/>
    <property type="match status" value="1"/>
</dbReference>
<dbReference type="GO" id="GO:0006355">
    <property type="term" value="P:regulation of DNA-templated transcription"/>
    <property type="evidence" value="ECO:0007669"/>
    <property type="project" value="InterPro"/>
</dbReference>
<comment type="caution">
    <text evidence="3">The sequence shown here is derived from an EMBL/GenBank/DDBJ whole genome shotgun (WGS) entry which is preliminary data.</text>
</comment>
<feature type="non-terminal residue" evidence="3">
    <location>
        <position position="1"/>
    </location>
</feature>
<dbReference type="Pfam" id="PF03884">
    <property type="entry name" value="YacG"/>
    <property type="match status" value="1"/>
</dbReference>
<evidence type="ECO:0008006" key="4">
    <source>
        <dbReference type="Google" id="ProtNLM"/>
    </source>
</evidence>
<evidence type="ECO:0000256" key="1">
    <source>
        <dbReference type="ARBA" id="ARBA00022723"/>
    </source>
</evidence>
<dbReference type="EMBL" id="BARU01048431">
    <property type="protein sequence ID" value="GAH96263.1"/>
    <property type="molecule type" value="Genomic_DNA"/>
</dbReference>
<dbReference type="HAMAP" id="MF_00649">
    <property type="entry name" value="DNA_gyrase_inhibitor_YacG"/>
    <property type="match status" value="1"/>
</dbReference>